<evidence type="ECO:0000259" key="2">
    <source>
        <dbReference type="Pfam" id="PF13550"/>
    </source>
</evidence>
<dbReference type="EMBL" id="LAZR01034073">
    <property type="protein sequence ID" value="KKL46325.1"/>
    <property type="molecule type" value="Genomic_DNA"/>
</dbReference>
<dbReference type="InterPro" id="IPR032876">
    <property type="entry name" value="J_dom"/>
</dbReference>
<feature type="non-terminal residue" evidence="3">
    <location>
        <position position="1"/>
    </location>
</feature>
<feature type="region of interest" description="Disordered" evidence="1">
    <location>
        <begin position="511"/>
        <end position="533"/>
    </location>
</feature>
<name>A0A0F9EN37_9ZZZZ</name>
<evidence type="ECO:0000313" key="3">
    <source>
        <dbReference type="EMBL" id="KKL46325.1"/>
    </source>
</evidence>
<evidence type="ECO:0000256" key="1">
    <source>
        <dbReference type="SAM" id="MobiDB-lite"/>
    </source>
</evidence>
<reference evidence="3" key="1">
    <citation type="journal article" date="2015" name="Nature">
        <title>Complex archaea that bridge the gap between prokaryotes and eukaryotes.</title>
        <authorList>
            <person name="Spang A."/>
            <person name="Saw J.H."/>
            <person name="Jorgensen S.L."/>
            <person name="Zaremba-Niedzwiedzka K."/>
            <person name="Martijn J."/>
            <person name="Lind A.E."/>
            <person name="van Eijk R."/>
            <person name="Schleper C."/>
            <person name="Guy L."/>
            <person name="Ettema T.J."/>
        </authorList>
    </citation>
    <scope>NUCLEOTIDE SEQUENCE</scope>
</reference>
<protein>
    <recommendedName>
        <fullName evidence="2">Tip attachment protein J domain-containing protein</fullName>
    </recommendedName>
</protein>
<feature type="domain" description="Tip attachment protein J" evidence="2">
    <location>
        <begin position="255"/>
        <end position="425"/>
    </location>
</feature>
<comment type="caution">
    <text evidence="3">The sequence shown here is derived from an EMBL/GenBank/DDBJ whole genome shotgun (WGS) entry which is preliminary data.</text>
</comment>
<sequence length="533" mass="58117">DNAIDNAKGILGNRSAKLWRVKVVTTKTTSGVITAMIPQITEIDLAELDPEGRIHVPELMVYDAASNSLTIWGSQDPDSDFGIVQYSIDTGTLINRRYYTTAAEPELQPSKFNQGAGPGAVHSSLYQYFQNGTNQDSEIIFPKNGIDGPNQWTLYNAKNFTFTFGIAGPHVSGIVSQYYWYKELDWIYAWNGPLTDNPSDDNPVVFERQTMNPSADSLDIVVKALIADTNVPNSDVTTDATMAATVVRGFLVGGQGRVRSAIDPLGFSYFFEAVESASKIAFRSRGIASLRTIPMADLGAKAGSDGQGEDDVFLTTRQQETDVPMRVDLAYMDVDRDHQTGNQHAKRSGNPLPTQFSNSVFTADLPIAMNSAQAKAIAEIKLYDSWTGRLSHKFQVGPKHMDIEPTDLITVEVTGSPDTLLRVGQTQLGEAFASRLEGTTHDLEVFTTVGTGAKAALAGGVLIFQGATEAFMLDIPFLLDEHNVAGLKSGFYVAFGGHRSTWAPRRYSKRADFSSRPSGRHPTPLLYRPSVPA</sequence>
<dbReference type="AlphaFoldDB" id="A0A0F9EN37"/>
<proteinExistence type="predicted"/>
<accession>A0A0F9EN37</accession>
<gene>
    <name evidence="3" type="ORF">LCGC14_2346690</name>
</gene>
<organism evidence="3">
    <name type="scientific">marine sediment metagenome</name>
    <dbReference type="NCBI Taxonomy" id="412755"/>
    <lineage>
        <taxon>unclassified sequences</taxon>
        <taxon>metagenomes</taxon>
        <taxon>ecological metagenomes</taxon>
    </lineage>
</organism>
<dbReference type="Pfam" id="PF13550">
    <property type="entry name" value="Phage-tail_3"/>
    <property type="match status" value="1"/>
</dbReference>